<dbReference type="RefSeq" id="WP_152891908.1">
    <property type="nucleotide sequence ID" value="NZ_WHJC01000384.1"/>
</dbReference>
<reference evidence="1 2" key="1">
    <citation type="submission" date="2019-10" db="EMBL/GenBank/DDBJ databases">
        <title>The Genome Sequence of Clostridium tarantellae Isolated from Fish Brain.</title>
        <authorList>
            <person name="Bano L."/>
            <person name="Kiel M."/>
            <person name="Sales G."/>
            <person name="Doxey A.C."/>
            <person name="Mansfield M.J."/>
            <person name="Schiavone M."/>
            <person name="Rossetto O."/>
            <person name="Pirazzini M."/>
            <person name="Dobrindt U."/>
            <person name="Montecucco C."/>
        </authorList>
    </citation>
    <scope>NUCLEOTIDE SEQUENCE [LARGE SCALE GENOMIC DNA]</scope>
    <source>
        <strain evidence="1 2">DSM 3997</strain>
    </source>
</reference>
<dbReference type="EMBL" id="WHJC01000384">
    <property type="protein sequence ID" value="MPQ44985.1"/>
    <property type="molecule type" value="Genomic_DNA"/>
</dbReference>
<dbReference type="OrthoDB" id="1946582at2"/>
<comment type="caution">
    <text evidence="1">The sequence shown here is derived from an EMBL/GenBank/DDBJ whole genome shotgun (WGS) entry which is preliminary data.</text>
</comment>
<proteinExistence type="predicted"/>
<organism evidence="1 2">
    <name type="scientific">Clostridium tarantellae</name>
    <dbReference type="NCBI Taxonomy" id="39493"/>
    <lineage>
        <taxon>Bacteria</taxon>
        <taxon>Bacillati</taxon>
        <taxon>Bacillota</taxon>
        <taxon>Clostridia</taxon>
        <taxon>Eubacteriales</taxon>
        <taxon>Clostridiaceae</taxon>
        <taxon>Clostridium</taxon>
    </lineage>
</organism>
<dbReference type="Proteomes" id="UP000430345">
    <property type="component" value="Unassembled WGS sequence"/>
</dbReference>
<keyword evidence="2" id="KW-1185">Reference proteome</keyword>
<gene>
    <name evidence="1" type="ORF">GBZ86_14745</name>
</gene>
<name>A0A6I1MNK0_9CLOT</name>
<evidence type="ECO:0000313" key="2">
    <source>
        <dbReference type="Proteomes" id="UP000430345"/>
    </source>
</evidence>
<dbReference type="AlphaFoldDB" id="A0A6I1MNK0"/>
<sequence length="570" mass="65229">IYPLSLNLIPLFLPNIININNINNEPLVSIEFDILEEKFKAFSFDNIADTSSKYDYVILSLYNLSDFALTAPIFTAKLPSNTIPKDFIETLNNTSFIYDYILEIYCHTKALYNVNITNFKMENQTHTLSYNQELFKITKKGLVSFTPISVLNDNKIILRSFYNPYADALTISFDKDSKKIKATAEEYIINKSSTGQYAFSYKLKSNNGTVKKEDSIISYTPSFYPNSGVAIDLATSLNDTDFEFGDIFEIYAPSRDYNSVYKTSVFISDVPFKSNIYLPFNDTESFIISDLGLVLQSNSPLSGKTILKNVITLKNIDNEIMLQIYFDIISKKLIVSFSNIKTQTSFNEDYFLITLSDKLGKTKDFGRIYGNITAENFAYALNNYPFELGDILTLKCKELNKISISNYPNFNERFNLLLTPENFYITENGLVQFPLKDIIIFKDFWNATIAIISFDSKNNKLLVHSTGKIANKDIILDNITGNELFAFILKDSLDDLKKEAAVNLYEDANEFAKILNDTSFEYDDTITIRFKDKDKLFIYNYSKEGNTYTPPNNNSKTFIIKPSGLSLKYY</sequence>
<feature type="non-terminal residue" evidence="1">
    <location>
        <position position="1"/>
    </location>
</feature>
<accession>A0A6I1MNK0</accession>
<protein>
    <submittedName>
        <fullName evidence="1">Uncharacterized protein</fullName>
    </submittedName>
</protein>
<evidence type="ECO:0000313" key="1">
    <source>
        <dbReference type="EMBL" id="MPQ44985.1"/>
    </source>
</evidence>